<organism evidence="1 2">
    <name type="scientific">Portunus trituberculatus</name>
    <name type="common">Swimming crab</name>
    <name type="synonym">Neptunus trituberculatus</name>
    <dbReference type="NCBI Taxonomy" id="210409"/>
    <lineage>
        <taxon>Eukaryota</taxon>
        <taxon>Metazoa</taxon>
        <taxon>Ecdysozoa</taxon>
        <taxon>Arthropoda</taxon>
        <taxon>Crustacea</taxon>
        <taxon>Multicrustacea</taxon>
        <taxon>Malacostraca</taxon>
        <taxon>Eumalacostraca</taxon>
        <taxon>Eucarida</taxon>
        <taxon>Decapoda</taxon>
        <taxon>Pleocyemata</taxon>
        <taxon>Brachyura</taxon>
        <taxon>Eubrachyura</taxon>
        <taxon>Portunoidea</taxon>
        <taxon>Portunidae</taxon>
        <taxon>Portuninae</taxon>
        <taxon>Portunus</taxon>
    </lineage>
</organism>
<proteinExistence type="predicted"/>
<evidence type="ECO:0000313" key="1">
    <source>
        <dbReference type="EMBL" id="MPC70401.1"/>
    </source>
</evidence>
<evidence type="ECO:0000313" key="2">
    <source>
        <dbReference type="Proteomes" id="UP000324222"/>
    </source>
</evidence>
<name>A0A5B7HCE1_PORTR</name>
<reference evidence="1 2" key="1">
    <citation type="submission" date="2019-05" db="EMBL/GenBank/DDBJ databases">
        <title>Another draft genome of Portunus trituberculatus and its Hox gene families provides insights of decapod evolution.</title>
        <authorList>
            <person name="Jeong J.-H."/>
            <person name="Song I."/>
            <person name="Kim S."/>
            <person name="Choi T."/>
            <person name="Kim D."/>
            <person name="Ryu S."/>
            <person name="Kim W."/>
        </authorList>
    </citation>
    <scope>NUCLEOTIDE SEQUENCE [LARGE SCALE GENOMIC DNA]</scope>
    <source>
        <tissue evidence="1">Muscle</tissue>
    </source>
</reference>
<gene>
    <name evidence="1" type="ORF">E2C01_064650</name>
</gene>
<dbReference type="AlphaFoldDB" id="A0A5B7HCE1"/>
<accession>A0A5B7HCE1</accession>
<sequence length="118" mass="13683">MKKFSRWDHNSLVSGINKSKDTDTDHCGHVRDYLTTLSPPEQMWFISPRSDTQYASEIPQYRLNPYRISGRYVALDIQVWPFQPPVIQPRDRSVSRGSFSFLGKTTPRLPACIIRVNI</sequence>
<keyword evidence="2" id="KW-1185">Reference proteome</keyword>
<protein>
    <submittedName>
        <fullName evidence="1">Uncharacterized protein</fullName>
    </submittedName>
</protein>
<comment type="caution">
    <text evidence="1">The sequence shown here is derived from an EMBL/GenBank/DDBJ whole genome shotgun (WGS) entry which is preliminary data.</text>
</comment>
<dbReference type="Proteomes" id="UP000324222">
    <property type="component" value="Unassembled WGS sequence"/>
</dbReference>
<dbReference type="EMBL" id="VSRR010031066">
    <property type="protein sequence ID" value="MPC70401.1"/>
    <property type="molecule type" value="Genomic_DNA"/>
</dbReference>